<dbReference type="Gene3D" id="3.40.50.300">
    <property type="entry name" value="P-loop containing nucleotide triphosphate hydrolases"/>
    <property type="match status" value="1"/>
</dbReference>
<feature type="domain" description="RIG-I-like receptor C-terminal" evidence="1">
    <location>
        <begin position="1"/>
        <end position="134"/>
    </location>
</feature>
<proteinExistence type="predicted"/>
<dbReference type="InterPro" id="IPR041204">
    <property type="entry name" value="RIG-I-like_C"/>
</dbReference>
<organism evidence="2 3">
    <name type="scientific">Dictyocaulus viviparus</name>
    <name type="common">Bovine lungworm</name>
    <dbReference type="NCBI Taxonomy" id="29172"/>
    <lineage>
        <taxon>Eukaryota</taxon>
        <taxon>Metazoa</taxon>
        <taxon>Ecdysozoa</taxon>
        <taxon>Nematoda</taxon>
        <taxon>Chromadorea</taxon>
        <taxon>Rhabditida</taxon>
        <taxon>Rhabditina</taxon>
        <taxon>Rhabditomorpha</taxon>
        <taxon>Strongyloidea</taxon>
        <taxon>Metastrongylidae</taxon>
        <taxon>Dictyocaulus</taxon>
    </lineage>
</organism>
<dbReference type="AlphaFoldDB" id="A0A0D8XEB6"/>
<dbReference type="Gene3D" id="1.20.1320.30">
    <property type="match status" value="1"/>
</dbReference>
<evidence type="ECO:0000313" key="2">
    <source>
        <dbReference type="EMBL" id="KJH42990.1"/>
    </source>
</evidence>
<reference evidence="2 3" key="1">
    <citation type="submission" date="2013-11" db="EMBL/GenBank/DDBJ databases">
        <title>Draft genome of the bovine lungworm Dictyocaulus viviparus.</title>
        <authorList>
            <person name="Mitreva M."/>
        </authorList>
    </citation>
    <scope>NUCLEOTIDE SEQUENCE [LARGE SCALE GENOMIC DNA]</scope>
    <source>
        <strain evidence="2 3">HannoverDv2000</strain>
    </source>
</reference>
<protein>
    <recommendedName>
        <fullName evidence="1">RIG-I-like receptor C-terminal domain-containing protein</fullName>
    </recommendedName>
</protein>
<keyword evidence="3" id="KW-1185">Reference proteome</keyword>
<dbReference type="Pfam" id="PF18119">
    <property type="entry name" value="RIG-I_C"/>
    <property type="match status" value="1"/>
</dbReference>
<accession>A0A0D8XEB6</accession>
<sequence>MNVLISIMQEIEKDVEHQLKMLISDNRSGFKVTKEDLKFEHPLATEKYIQKISALSSLLNRVRDGDFKFEPYIALEYLSILSQGIAINDLMPARYALEYLEKNLHQLNMKFEMECSNKFYHYFSSQLDFLTKAAIEEHRKPIVAALERELTNQFERDANSRAIIFVTRRSTAVELMNYLNSEKVIQGHPNVVGFVTSK</sequence>
<name>A0A0D8XEB6_DICVI</name>
<dbReference type="STRING" id="29172.A0A0D8XEB6"/>
<dbReference type="InterPro" id="IPR027417">
    <property type="entry name" value="P-loop_NTPase"/>
</dbReference>
<evidence type="ECO:0000313" key="3">
    <source>
        <dbReference type="Proteomes" id="UP000053766"/>
    </source>
</evidence>
<dbReference type="OrthoDB" id="5848356at2759"/>
<dbReference type="Proteomes" id="UP000053766">
    <property type="component" value="Unassembled WGS sequence"/>
</dbReference>
<dbReference type="EMBL" id="KN716603">
    <property type="protein sequence ID" value="KJH42990.1"/>
    <property type="molecule type" value="Genomic_DNA"/>
</dbReference>
<reference evidence="3" key="2">
    <citation type="journal article" date="2016" name="Sci. Rep.">
        <title>Dictyocaulus viviparus genome, variome and transcriptome elucidate lungworm biology and support future intervention.</title>
        <authorList>
            <person name="McNulty S.N."/>
            <person name="Strube C."/>
            <person name="Rosa B.A."/>
            <person name="Martin J.C."/>
            <person name="Tyagi R."/>
            <person name="Choi Y.J."/>
            <person name="Wang Q."/>
            <person name="Hallsworth Pepin K."/>
            <person name="Zhang X."/>
            <person name="Ozersky P."/>
            <person name="Wilson R.K."/>
            <person name="Sternberg P.W."/>
            <person name="Gasser R.B."/>
            <person name="Mitreva M."/>
        </authorList>
    </citation>
    <scope>NUCLEOTIDE SEQUENCE [LARGE SCALE GENOMIC DNA]</scope>
    <source>
        <strain evidence="3">HannoverDv2000</strain>
    </source>
</reference>
<gene>
    <name evidence="2" type="ORF">DICVIV_11000</name>
</gene>
<evidence type="ECO:0000259" key="1">
    <source>
        <dbReference type="Pfam" id="PF18119"/>
    </source>
</evidence>